<organism evidence="2 3">
    <name type="scientific">Nephila pilipes</name>
    <name type="common">Giant wood spider</name>
    <name type="synonym">Nephila maculata</name>
    <dbReference type="NCBI Taxonomy" id="299642"/>
    <lineage>
        <taxon>Eukaryota</taxon>
        <taxon>Metazoa</taxon>
        <taxon>Ecdysozoa</taxon>
        <taxon>Arthropoda</taxon>
        <taxon>Chelicerata</taxon>
        <taxon>Arachnida</taxon>
        <taxon>Araneae</taxon>
        <taxon>Araneomorphae</taxon>
        <taxon>Entelegynae</taxon>
        <taxon>Araneoidea</taxon>
        <taxon>Nephilidae</taxon>
        <taxon>Nephila</taxon>
    </lineage>
</organism>
<protein>
    <submittedName>
        <fullName evidence="2">Uncharacterized protein</fullName>
    </submittedName>
</protein>
<keyword evidence="3" id="KW-1185">Reference proteome</keyword>
<proteinExistence type="predicted"/>
<evidence type="ECO:0000256" key="1">
    <source>
        <dbReference type="SAM" id="MobiDB-lite"/>
    </source>
</evidence>
<dbReference type="Proteomes" id="UP000887013">
    <property type="component" value="Unassembled WGS sequence"/>
</dbReference>
<name>A0A8X6NBB2_NEPPI</name>
<feature type="region of interest" description="Disordered" evidence="1">
    <location>
        <begin position="1"/>
        <end position="22"/>
    </location>
</feature>
<dbReference type="AlphaFoldDB" id="A0A8X6NBB2"/>
<evidence type="ECO:0000313" key="3">
    <source>
        <dbReference type="Proteomes" id="UP000887013"/>
    </source>
</evidence>
<comment type="caution">
    <text evidence="2">The sequence shown here is derived from an EMBL/GenBank/DDBJ whole genome shotgun (WGS) entry which is preliminary data.</text>
</comment>
<reference evidence="2" key="1">
    <citation type="submission" date="2020-08" db="EMBL/GenBank/DDBJ databases">
        <title>Multicomponent nature underlies the extraordinary mechanical properties of spider dragline silk.</title>
        <authorList>
            <person name="Kono N."/>
            <person name="Nakamura H."/>
            <person name="Mori M."/>
            <person name="Yoshida Y."/>
            <person name="Ohtoshi R."/>
            <person name="Malay A.D."/>
            <person name="Moran D.A.P."/>
            <person name="Tomita M."/>
            <person name="Numata K."/>
            <person name="Arakawa K."/>
        </authorList>
    </citation>
    <scope>NUCLEOTIDE SEQUENCE</scope>
</reference>
<gene>
    <name evidence="2" type="ORF">NPIL_542591</name>
</gene>
<accession>A0A8X6NBB2</accession>
<sequence>MARTKQTPSGGKQARATDALECDDVEENLEPVKMADVSNLAPDDSFTKPPPLDQCKNLQITIEEYALSINGTSEVEAQIRQTQLFPFMYGAQEAENLNQELLRWKADKENIEGKGQVSTKSNNRNKTFTSNTVRPNTSYAQAIHKNLPQQREPLDGGLPEATPEPRGINNQNSPSNNQNNNQTTESDNGFTMFDAIKELKTLFKCFPNLKEACHKMSKTVDKIDKLNIFIEAICTEI</sequence>
<dbReference type="EMBL" id="BMAW01007474">
    <property type="protein sequence ID" value="GFT03940.1"/>
    <property type="molecule type" value="Genomic_DNA"/>
</dbReference>
<feature type="compositionally biased region" description="Polar residues" evidence="1">
    <location>
        <begin position="1"/>
        <end position="10"/>
    </location>
</feature>
<feature type="region of interest" description="Disordered" evidence="1">
    <location>
        <begin position="113"/>
        <end position="188"/>
    </location>
</feature>
<feature type="compositionally biased region" description="Polar residues" evidence="1">
    <location>
        <begin position="116"/>
        <end position="140"/>
    </location>
</feature>
<feature type="compositionally biased region" description="Low complexity" evidence="1">
    <location>
        <begin position="169"/>
        <end position="182"/>
    </location>
</feature>
<evidence type="ECO:0000313" key="2">
    <source>
        <dbReference type="EMBL" id="GFT03940.1"/>
    </source>
</evidence>